<proteinExistence type="predicted"/>
<dbReference type="Pfam" id="PF13452">
    <property type="entry name" value="FAS1_DH_region"/>
    <property type="match status" value="1"/>
</dbReference>
<dbReference type="Gene3D" id="3.10.129.10">
    <property type="entry name" value="Hotdog Thioesterase"/>
    <property type="match status" value="1"/>
</dbReference>
<dbReference type="InterPro" id="IPR002878">
    <property type="entry name" value="ChsH2_C"/>
</dbReference>
<protein>
    <recommendedName>
        <fullName evidence="6">DNA-binding protein</fullName>
    </recommendedName>
</protein>
<dbReference type="SUPFAM" id="SSF54637">
    <property type="entry name" value="Thioesterase/thiol ester dehydrase-isomerase"/>
    <property type="match status" value="1"/>
</dbReference>
<dbReference type="InterPro" id="IPR022002">
    <property type="entry name" value="ChsH2_Znr"/>
</dbReference>
<dbReference type="Gene3D" id="6.10.30.10">
    <property type="match status" value="1"/>
</dbReference>
<dbReference type="InterPro" id="IPR052513">
    <property type="entry name" value="Thioester_dehydratase-like"/>
</dbReference>
<dbReference type="PANTHER" id="PTHR34075:SF5">
    <property type="entry name" value="BLR3430 PROTEIN"/>
    <property type="match status" value="1"/>
</dbReference>
<evidence type="ECO:0000259" key="2">
    <source>
        <dbReference type="Pfam" id="PF12172"/>
    </source>
</evidence>
<dbReference type="OrthoDB" id="4275032at2"/>
<gene>
    <name evidence="4" type="ORF">SAMN05443668_1011010</name>
</gene>
<feature type="domain" description="FAS1-like dehydratase" evidence="3">
    <location>
        <begin position="25"/>
        <end position="159"/>
    </location>
</feature>
<evidence type="ECO:0008006" key="6">
    <source>
        <dbReference type="Google" id="ProtNLM"/>
    </source>
</evidence>
<accession>A0A1M7K5C6</accession>
<evidence type="ECO:0000313" key="4">
    <source>
        <dbReference type="EMBL" id="SHM60456.1"/>
    </source>
</evidence>
<dbReference type="STRING" id="134849.SAMN05443668_1011010"/>
<evidence type="ECO:0000259" key="1">
    <source>
        <dbReference type="Pfam" id="PF01796"/>
    </source>
</evidence>
<dbReference type="EMBL" id="FRCS01000001">
    <property type="protein sequence ID" value="SHM60456.1"/>
    <property type="molecule type" value="Genomic_DNA"/>
</dbReference>
<name>A0A1M7K5C6_9ACTN</name>
<dbReference type="AlphaFoldDB" id="A0A1M7K5C6"/>
<evidence type="ECO:0000313" key="5">
    <source>
        <dbReference type="Proteomes" id="UP000184440"/>
    </source>
</evidence>
<dbReference type="InterPro" id="IPR012340">
    <property type="entry name" value="NA-bd_OB-fold"/>
</dbReference>
<sequence>MTSEDILSAAEKIRARGESAPFTARDPVNPATTHAWLDALGDQNPIYTDDDAARAAGHPGVVAPPAMIQVWTMPGLGRARDADDPLWSMITVLTEAGYPSIVATDCDQTYHRYLHPGELVTVRSRLGDVIGPKQTALGEGWFVTTHNTWYVGDEPVAEMAWRVLKFRPRPPKPERTAVLRPVVSRDTEFFWGGTAANELRIQRCEKCGTLRHPPGPLCTACGADASGYVVASGLGTVFSYVVHHHPPVPGRQTPYVVALVELDEGVRMLGEVVGVDPDVVRIGTPVEVVWDRIDDELTLPAWRVR</sequence>
<dbReference type="Proteomes" id="UP000184440">
    <property type="component" value="Unassembled WGS sequence"/>
</dbReference>
<dbReference type="Pfam" id="PF12172">
    <property type="entry name" value="zf-ChsH2"/>
    <property type="match status" value="1"/>
</dbReference>
<organism evidence="4 5">
    <name type="scientific">Cryptosporangium aurantiacum</name>
    <dbReference type="NCBI Taxonomy" id="134849"/>
    <lineage>
        <taxon>Bacteria</taxon>
        <taxon>Bacillati</taxon>
        <taxon>Actinomycetota</taxon>
        <taxon>Actinomycetes</taxon>
        <taxon>Cryptosporangiales</taxon>
        <taxon>Cryptosporangiaceae</taxon>
        <taxon>Cryptosporangium</taxon>
    </lineage>
</organism>
<feature type="domain" description="ChsH2 rubredoxin-like zinc ribbon" evidence="2">
    <location>
        <begin position="191"/>
        <end position="225"/>
    </location>
</feature>
<dbReference type="Pfam" id="PF01796">
    <property type="entry name" value="OB_ChsH2_C"/>
    <property type="match status" value="1"/>
</dbReference>
<dbReference type="InterPro" id="IPR039569">
    <property type="entry name" value="FAS1-like_DH_region"/>
</dbReference>
<reference evidence="4 5" key="1">
    <citation type="submission" date="2016-11" db="EMBL/GenBank/DDBJ databases">
        <authorList>
            <person name="Jaros S."/>
            <person name="Januszkiewicz K."/>
            <person name="Wedrychowicz H."/>
        </authorList>
    </citation>
    <scope>NUCLEOTIDE SEQUENCE [LARGE SCALE GENOMIC DNA]</scope>
    <source>
        <strain evidence="4 5">DSM 46144</strain>
    </source>
</reference>
<keyword evidence="5" id="KW-1185">Reference proteome</keyword>
<feature type="domain" description="ChsH2 C-terminal OB-fold" evidence="1">
    <location>
        <begin position="228"/>
        <end position="291"/>
    </location>
</feature>
<dbReference type="InterPro" id="IPR029069">
    <property type="entry name" value="HotDog_dom_sf"/>
</dbReference>
<dbReference type="SUPFAM" id="SSF50249">
    <property type="entry name" value="Nucleic acid-binding proteins"/>
    <property type="match status" value="1"/>
</dbReference>
<evidence type="ECO:0000259" key="3">
    <source>
        <dbReference type="Pfam" id="PF13452"/>
    </source>
</evidence>
<dbReference type="PANTHER" id="PTHR34075">
    <property type="entry name" value="BLR3430 PROTEIN"/>
    <property type="match status" value="1"/>
</dbReference>
<dbReference type="RefSeq" id="WP_073251824.1">
    <property type="nucleotide sequence ID" value="NZ_FRCS01000001.1"/>
</dbReference>